<evidence type="ECO:0000313" key="2">
    <source>
        <dbReference type="RefSeq" id="XP_075074577.1"/>
    </source>
</evidence>
<accession>A0AC58RPC2</accession>
<dbReference type="Proteomes" id="UP000790787">
    <property type="component" value="Chromosome 1"/>
</dbReference>
<proteinExistence type="predicted"/>
<evidence type="ECO:0000313" key="1">
    <source>
        <dbReference type="Proteomes" id="UP000790787"/>
    </source>
</evidence>
<dbReference type="RefSeq" id="XP_075074577.1">
    <property type="nucleotide sequence ID" value="XM_075218476.1"/>
</dbReference>
<name>A0AC58RPC2_TOBAC</name>
<protein>
    <submittedName>
        <fullName evidence="2">Uncharacterized protein LOC142162154</fullName>
    </submittedName>
</protein>
<organism evidence="1 2">
    <name type="scientific">Nicotiana tabacum</name>
    <name type="common">Common tobacco</name>
    <dbReference type="NCBI Taxonomy" id="4097"/>
    <lineage>
        <taxon>Eukaryota</taxon>
        <taxon>Viridiplantae</taxon>
        <taxon>Streptophyta</taxon>
        <taxon>Embryophyta</taxon>
        <taxon>Tracheophyta</taxon>
        <taxon>Spermatophyta</taxon>
        <taxon>Magnoliopsida</taxon>
        <taxon>eudicotyledons</taxon>
        <taxon>Gunneridae</taxon>
        <taxon>Pentapetalae</taxon>
        <taxon>asterids</taxon>
        <taxon>lamiids</taxon>
        <taxon>Solanales</taxon>
        <taxon>Solanaceae</taxon>
        <taxon>Nicotianoideae</taxon>
        <taxon>Nicotianeae</taxon>
        <taxon>Nicotiana</taxon>
    </lineage>
</organism>
<reference evidence="1" key="1">
    <citation type="journal article" date="2014" name="Nat. Commun.">
        <title>The tobacco genome sequence and its comparison with those of tomato and potato.</title>
        <authorList>
            <person name="Sierro N."/>
            <person name="Battey J.N."/>
            <person name="Ouadi S."/>
            <person name="Bakaher N."/>
            <person name="Bovet L."/>
            <person name="Willig A."/>
            <person name="Goepfert S."/>
            <person name="Peitsch M.C."/>
            <person name="Ivanov N.V."/>
        </authorList>
    </citation>
    <scope>NUCLEOTIDE SEQUENCE [LARGE SCALE GENOMIC DNA]</scope>
</reference>
<gene>
    <name evidence="2" type="primary">LOC142162154</name>
</gene>
<sequence>MIINKIVPGWNWYDNTCLNSKGRIWLVWNPRVLMLQSSLQCIHCCVRDPAKNMKFKFTAVYGLHTVDDRKGLWDDLKSLETGIQDPWLVMGNFNAVLKLEDRKNGSQIQDGEVRDFENFLNSTSLAEMKYVGRNYTWTNNHVYSKIDRALVNHVWLSLWPHLEVVVRDPYFSNHALLCITLTEQQNKCVEPFKFLNYLADHHEFLQIVERTWNTPVQGIPMERLWLKLKMMKQQMKMLNATNFSKVDVRVQIARQQLTELQEQMRDSLPAHELYIKEKELKENLEKWILVEESILRQKSRVQWLKLGDTNFAYFHANIKNIITQNKIRSLVSDRGEMIQSEKGIEDEILGFYK</sequence>
<reference evidence="2" key="2">
    <citation type="submission" date="2025-08" db="UniProtKB">
        <authorList>
            <consortium name="RefSeq"/>
        </authorList>
    </citation>
    <scope>IDENTIFICATION</scope>
    <source>
        <tissue evidence="2">Leaf</tissue>
    </source>
</reference>
<keyword evidence="1" id="KW-1185">Reference proteome</keyword>